<name>A0ABT3NTG0_9PROT</name>
<evidence type="ECO:0000313" key="3">
    <source>
        <dbReference type="Proteomes" id="UP001526430"/>
    </source>
</evidence>
<comment type="similarity">
    <text evidence="1">Belongs to the UPF0065 (bug) family.</text>
</comment>
<keyword evidence="3" id="KW-1185">Reference proteome</keyword>
<proteinExistence type="inferred from homology"/>
<comment type="caution">
    <text evidence="2">The sequence shown here is derived from an EMBL/GenBank/DDBJ whole genome shotgun (WGS) entry which is preliminary data.</text>
</comment>
<evidence type="ECO:0000313" key="2">
    <source>
        <dbReference type="EMBL" id="MCW8085452.1"/>
    </source>
</evidence>
<evidence type="ECO:0000256" key="1">
    <source>
        <dbReference type="ARBA" id="ARBA00006987"/>
    </source>
</evidence>
<dbReference type="PANTHER" id="PTHR42928">
    <property type="entry name" value="TRICARBOXYLATE-BINDING PROTEIN"/>
    <property type="match status" value="1"/>
</dbReference>
<organism evidence="2 3">
    <name type="scientific">Sabulicella glaciei</name>
    <dbReference type="NCBI Taxonomy" id="2984948"/>
    <lineage>
        <taxon>Bacteria</taxon>
        <taxon>Pseudomonadati</taxon>
        <taxon>Pseudomonadota</taxon>
        <taxon>Alphaproteobacteria</taxon>
        <taxon>Acetobacterales</taxon>
        <taxon>Acetobacteraceae</taxon>
        <taxon>Sabulicella</taxon>
    </lineage>
</organism>
<dbReference type="InterPro" id="IPR005064">
    <property type="entry name" value="BUG"/>
</dbReference>
<dbReference type="PIRSF" id="PIRSF017082">
    <property type="entry name" value="YflP"/>
    <property type="match status" value="1"/>
</dbReference>
<sequence>MAMFPAPTRRALLAAATLTTGPVAAQERWPTRPVRLVVPFAPGGPADLCARLLADRLTSAWGQSVVVENRAGAGGNIGADLVARAAPDGHTLLVPASSIVVAPFLVPNLAFDPLRDFATVTVALEYPMVVQAHPSLPARDMRELVEHARRNPGRVTFSTAGVGNTSHLAPALFGHIAGVELTHVPFGGAAPSQAAVIGGQVSMSFNNPLQSVAAIRAGQVRGLGVTGRTRWRDLPEVPTIAEQGFPDYEAIGWVGLLAPARTPEPVLAQLERDMVAVLQEGEVQARLRTAGFDPKAEGRASFRALMEADTRLWGGFIRQANIRQD</sequence>
<reference evidence="2 3" key="1">
    <citation type="submission" date="2022-10" db="EMBL/GenBank/DDBJ databases">
        <title>Roseococcus glaciei nov., sp. nov., isolated from glacier.</title>
        <authorList>
            <person name="Liu Q."/>
            <person name="Xin Y.-H."/>
        </authorList>
    </citation>
    <scope>NUCLEOTIDE SEQUENCE [LARGE SCALE GENOMIC DNA]</scope>
    <source>
        <strain evidence="2 3">MDT2-1-1</strain>
    </source>
</reference>
<gene>
    <name evidence="2" type="ORF">OF850_07425</name>
</gene>
<dbReference type="InterPro" id="IPR042100">
    <property type="entry name" value="Bug_dom1"/>
</dbReference>
<dbReference type="EMBL" id="JAPFQI010000003">
    <property type="protein sequence ID" value="MCW8085452.1"/>
    <property type="molecule type" value="Genomic_DNA"/>
</dbReference>
<accession>A0ABT3NTG0</accession>
<dbReference type="CDD" id="cd13578">
    <property type="entry name" value="PBP2_Bug27"/>
    <property type="match status" value="1"/>
</dbReference>
<dbReference type="PANTHER" id="PTHR42928:SF5">
    <property type="entry name" value="BLR1237 PROTEIN"/>
    <property type="match status" value="1"/>
</dbReference>
<dbReference type="Pfam" id="PF03401">
    <property type="entry name" value="TctC"/>
    <property type="match status" value="1"/>
</dbReference>
<protein>
    <submittedName>
        <fullName evidence="2">Tripartite tricarboxylate transporter substrate binding protein</fullName>
    </submittedName>
</protein>
<dbReference type="Gene3D" id="3.40.190.150">
    <property type="entry name" value="Bordetella uptake gene, domain 1"/>
    <property type="match status" value="1"/>
</dbReference>
<dbReference type="Proteomes" id="UP001526430">
    <property type="component" value="Unassembled WGS sequence"/>
</dbReference>
<dbReference type="Gene3D" id="3.40.190.10">
    <property type="entry name" value="Periplasmic binding protein-like II"/>
    <property type="match status" value="1"/>
</dbReference>